<name>A0A914Z7Y0_9BILA</name>
<dbReference type="InterPro" id="IPR001849">
    <property type="entry name" value="PH_domain"/>
</dbReference>
<dbReference type="Gene3D" id="2.30.29.30">
    <property type="entry name" value="Pleckstrin-homology domain (PH domain)/Phosphotyrosine-binding domain (PTB)"/>
    <property type="match status" value="1"/>
</dbReference>
<dbReference type="AlphaFoldDB" id="A0A914Z7Y0"/>
<dbReference type="PROSITE" id="PS50003">
    <property type="entry name" value="PH_DOMAIN"/>
    <property type="match status" value="1"/>
</dbReference>
<accession>A0A914Z7Y0</accession>
<feature type="domain" description="PH" evidence="1">
    <location>
        <begin position="1"/>
        <end position="116"/>
    </location>
</feature>
<dbReference type="WBParaSite" id="PSU_v2.g8436.t1">
    <property type="protein sequence ID" value="PSU_v2.g8436.t1"/>
    <property type="gene ID" value="PSU_v2.g8436"/>
</dbReference>
<dbReference type="InterPro" id="IPR011993">
    <property type="entry name" value="PH-like_dom_sf"/>
</dbReference>
<proteinExistence type="predicted"/>
<dbReference type="Pfam" id="PF00169">
    <property type="entry name" value="PH"/>
    <property type="match status" value="1"/>
</dbReference>
<organism evidence="2 3">
    <name type="scientific">Panagrolaimus superbus</name>
    <dbReference type="NCBI Taxonomy" id="310955"/>
    <lineage>
        <taxon>Eukaryota</taxon>
        <taxon>Metazoa</taxon>
        <taxon>Ecdysozoa</taxon>
        <taxon>Nematoda</taxon>
        <taxon>Chromadorea</taxon>
        <taxon>Rhabditida</taxon>
        <taxon>Tylenchina</taxon>
        <taxon>Panagrolaimomorpha</taxon>
        <taxon>Panagrolaimoidea</taxon>
        <taxon>Panagrolaimidae</taxon>
        <taxon>Panagrolaimus</taxon>
    </lineage>
</organism>
<dbReference type="SUPFAM" id="SSF50729">
    <property type="entry name" value="PH domain-like"/>
    <property type="match status" value="1"/>
</dbReference>
<protein>
    <submittedName>
        <fullName evidence="3">PH domain-containing protein</fullName>
    </submittedName>
</protein>
<evidence type="ECO:0000313" key="3">
    <source>
        <dbReference type="WBParaSite" id="PSU_v2.g8436.t1"/>
    </source>
</evidence>
<keyword evidence="2" id="KW-1185">Reference proteome</keyword>
<sequence length="131" mass="15783">MDTSRYTVLQHSLREKNDEKKLLEFWKFKYGRPFKVVFCIHDSKIPLLEYYKKDSDIDDHTPEKIVDLFGVNNVRLCPKNNKKFIIMFEQRKSMKFLAENSDIARKWVNELNIYLRVIYAFKESTIIPESL</sequence>
<dbReference type="Proteomes" id="UP000887577">
    <property type="component" value="Unplaced"/>
</dbReference>
<reference evidence="3" key="1">
    <citation type="submission" date="2022-11" db="UniProtKB">
        <authorList>
            <consortium name="WormBaseParasite"/>
        </authorList>
    </citation>
    <scope>IDENTIFICATION</scope>
</reference>
<evidence type="ECO:0000259" key="1">
    <source>
        <dbReference type="PROSITE" id="PS50003"/>
    </source>
</evidence>
<evidence type="ECO:0000313" key="2">
    <source>
        <dbReference type="Proteomes" id="UP000887577"/>
    </source>
</evidence>